<dbReference type="GO" id="GO:0005507">
    <property type="term" value="F:copper ion binding"/>
    <property type="evidence" value="ECO:0007669"/>
    <property type="project" value="TreeGrafter"/>
</dbReference>
<dbReference type="Gene3D" id="3.60.140.10">
    <property type="entry name" value="CNF1/YfiH-like putative cysteine hydrolases"/>
    <property type="match status" value="1"/>
</dbReference>
<comment type="catalytic activity">
    <reaction evidence="7">
        <text>adenosine + H2O + H(+) = inosine + NH4(+)</text>
        <dbReference type="Rhea" id="RHEA:24408"/>
        <dbReference type="ChEBI" id="CHEBI:15377"/>
        <dbReference type="ChEBI" id="CHEBI:15378"/>
        <dbReference type="ChEBI" id="CHEBI:16335"/>
        <dbReference type="ChEBI" id="CHEBI:17596"/>
        <dbReference type="ChEBI" id="CHEBI:28938"/>
        <dbReference type="EC" id="3.5.4.4"/>
    </reaction>
    <physiologicalReaction direction="left-to-right" evidence="7">
        <dbReference type="Rhea" id="RHEA:24409"/>
    </physiologicalReaction>
</comment>
<evidence type="ECO:0000256" key="9">
    <source>
        <dbReference type="ARBA" id="ARBA00049893"/>
    </source>
</evidence>
<sequence>MHKQYTPVEELRLFGGVTTSLFGPRALQDKENLDWSFKAISPHGDPGICAQRLWHLSRLASERGITDAFAPNPSTFNGLVTPNQSLLTKGYRLHEDHPFRLWRGNPPVMADGLILERGQTFALSSADCPTLLVWDPSRKRLGVVHCGLLSLARGVVDNLINALGADPATLQAFITAGAHNLPYELQEKTHPELRRFLTKYEGTDNFKSVALYSLIRQLFAEAGGDTNRVACNKICTIACGDGFLYSQHRDHKTERSNRRNLVLVQNGAGNTR</sequence>
<evidence type="ECO:0000313" key="11">
    <source>
        <dbReference type="Proteomes" id="UP000231333"/>
    </source>
</evidence>
<organism evidence="10 11">
    <name type="scientific">Candidatus Zambryskibacteria bacterium CG10_big_fil_rev_8_21_14_0_10_42_12</name>
    <dbReference type="NCBI Taxonomy" id="1975115"/>
    <lineage>
        <taxon>Bacteria</taxon>
        <taxon>Candidatus Zambryskiibacteriota</taxon>
    </lineage>
</organism>
<keyword evidence="6" id="KW-0862">Zinc</keyword>
<dbReference type="Proteomes" id="UP000231333">
    <property type="component" value="Unassembled WGS sequence"/>
</dbReference>
<keyword evidence="5" id="KW-0378">Hydrolase</keyword>
<accession>A0A2H0QV79</accession>
<evidence type="ECO:0000256" key="2">
    <source>
        <dbReference type="ARBA" id="ARBA00007353"/>
    </source>
</evidence>
<reference evidence="10 11" key="1">
    <citation type="submission" date="2017-09" db="EMBL/GenBank/DDBJ databases">
        <title>Depth-based differentiation of microbial function through sediment-hosted aquifers and enrichment of novel symbionts in the deep terrestrial subsurface.</title>
        <authorList>
            <person name="Probst A.J."/>
            <person name="Ladd B."/>
            <person name="Jarett J.K."/>
            <person name="Geller-Mcgrath D.E."/>
            <person name="Sieber C.M."/>
            <person name="Emerson J.B."/>
            <person name="Anantharaman K."/>
            <person name="Thomas B.C."/>
            <person name="Malmstrom R."/>
            <person name="Stieglmeier M."/>
            <person name="Klingl A."/>
            <person name="Woyke T."/>
            <person name="Ryan C.M."/>
            <person name="Banfield J.F."/>
        </authorList>
    </citation>
    <scope>NUCLEOTIDE SEQUENCE [LARGE SCALE GENOMIC DNA]</scope>
    <source>
        <strain evidence="10">CG10_big_fil_rev_8_21_14_0_10_42_12</strain>
    </source>
</reference>
<comment type="catalytic activity">
    <reaction evidence="9">
        <text>S-methyl-5'-thioadenosine + phosphate = 5-(methylsulfanyl)-alpha-D-ribose 1-phosphate + adenine</text>
        <dbReference type="Rhea" id="RHEA:11852"/>
        <dbReference type="ChEBI" id="CHEBI:16708"/>
        <dbReference type="ChEBI" id="CHEBI:17509"/>
        <dbReference type="ChEBI" id="CHEBI:43474"/>
        <dbReference type="ChEBI" id="CHEBI:58533"/>
        <dbReference type="EC" id="2.4.2.28"/>
    </reaction>
    <physiologicalReaction direction="left-to-right" evidence="9">
        <dbReference type="Rhea" id="RHEA:11853"/>
    </physiologicalReaction>
</comment>
<dbReference type="InterPro" id="IPR003730">
    <property type="entry name" value="Cu_polyphenol_OxRdtase"/>
</dbReference>
<keyword evidence="4" id="KW-0479">Metal-binding</keyword>
<comment type="caution">
    <text evidence="10">The sequence shown here is derived from an EMBL/GenBank/DDBJ whole genome shotgun (WGS) entry which is preliminary data.</text>
</comment>
<keyword evidence="3" id="KW-0808">Transferase</keyword>
<dbReference type="PANTHER" id="PTHR30616:SF2">
    <property type="entry name" value="PURINE NUCLEOSIDE PHOSPHORYLASE LACC1"/>
    <property type="match status" value="1"/>
</dbReference>
<dbReference type="InterPro" id="IPR038371">
    <property type="entry name" value="Cu_polyphenol_OxRdtase_sf"/>
</dbReference>
<dbReference type="AlphaFoldDB" id="A0A2H0QV79"/>
<evidence type="ECO:0008006" key="12">
    <source>
        <dbReference type="Google" id="ProtNLM"/>
    </source>
</evidence>
<evidence type="ECO:0000256" key="6">
    <source>
        <dbReference type="ARBA" id="ARBA00022833"/>
    </source>
</evidence>
<gene>
    <name evidence="10" type="ORF">COV34_00940</name>
</gene>
<evidence type="ECO:0000256" key="3">
    <source>
        <dbReference type="ARBA" id="ARBA00022679"/>
    </source>
</evidence>
<comment type="similarity">
    <text evidence="2">Belongs to the purine nucleoside phosphorylase YfiH/LACC1 family.</text>
</comment>
<evidence type="ECO:0000256" key="5">
    <source>
        <dbReference type="ARBA" id="ARBA00022801"/>
    </source>
</evidence>
<comment type="catalytic activity">
    <reaction evidence="8">
        <text>adenosine + phosphate = alpha-D-ribose 1-phosphate + adenine</text>
        <dbReference type="Rhea" id="RHEA:27642"/>
        <dbReference type="ChEBI" id="CHEBI:16335"/>
        <dbReference type="ChEBI" id="CHEBI:16708"/>
        <dbReference type="ChEBI" id="CHEBI:43474"/>
        <dbReference type="ChEBI" id="CHEBI:57720"/>
        <dbReference type="EC" id="2.4.2.1"/>
    </reaction>
    <physiologicalReaction direction="left-to-right" evidence="8">
        <dbReference type="Rhea" id="RHEA:27643"/>
    </physiologicalReaction>
</comment>
<evidence type="ECO:0000256" key="7">
    <source>
        <dbReference type="ARBA" id="ARBA00047989"/>
    </source>
</evidence>
<dbReference type="EMBL" id="PCXL01000011">
    <property type="protein sequence ID" value="PIR38168.1"/>
    <property type="molecule type" value="Genomic_DNA"/>
</dbReference>
<dbReference type="Pfam" id="PF02578">
    <property type="entry name" value="Cu-oxidase_4"/>
    <property type="match status" value="1"/>
</dbReference>
<dbReference type="GO" id="GO:0016787">
    <property type="term" value="F:hydrolase activity"/>
    <property type="evidence" value="ECO:0007669"/>
    <property type="project" value="UniProtKB-KW"/>
</dbReference>
<name>A0A2H0QV79_9BACT</name>
<dbReference type="PANTHER" id="PTHR30616">
    <property type="entry name" value="UNCHARACTERIZED PROTEIN YFIH"/>
    <property type="match status" value="1"/>
</dbReference>
<evidence type="ECO:0000256" key="1">
    <source>
        <dbReference type="ARBA" id="ARBA00000553"/>
    </source>
</evidence>
<dbReference type="InterPro" id="IPR011324">
    <property type="entry name" value="Cytotoxic_necrot_fac-like_cat"/>
</dbReference>
<protein>
    <recommendedName>
        <fullName evidence="12">Multicopper polyphenol oxidase</fullName>
    </recommendedName>
</protein>
<dbReference type="SUPFAM" id="SSF64438">
    <property type="entry name" value="CNF1/YfiH-like putative cysteine hydrolases"/>
    <property type="match status" value="1"/>
</dbReference>
<dbReference type="GO" id="GO:0017061">
    <property type="term" value="F:S-methyl-5-thioadenosine phosphorylase activity"/>
    <property type="evidence" value="ECO:0007669"/>
    <property type="project" value="UniProtKB-EC"/>
</dbReference>
<proteinExistence type="inferred from homology"/>
<evidence type="ECO:0000256" key="8">
    <source>
        <dbReference type="ARBA" id="ARBA00048968"/>
    </source>
</evidence>
<comment type="catalytic activity">
    <reaction evidence="1">
        <text>inosine + phosphate = alpha-D-ribose 1-phosphate + hypoxanthine</text>
        <dbReference type="Rhea" id="RHEA:27646"/>
        <dbReference type="ChEBI" id="CHEBI:17368"/>
        <dbReference type="ChEBI" id="CHEBI:17596"/>
        <dbReference type="ChEBI" id="CHEBI:43474"/>
        <dbReference type="ChEBI" id="CHEBI:57720"/>
        <dbReference type="EC" id="2.4.2.1"/>
    </reaction>
    <physiologicalReaction direction="left-to-right" evidence="1">
        <dbReference type="Rhea" id="RHEA:27647"/>
    </physiologicalReaction>
</comment>
<evidence type="ECO:0000313" key="10">
    <source>
        <dbReference type="EMBL" id="PIR38168.1"/>
    </source>
</evidence>
<evidence type="ECO:0000256" key="4">
    <source>
        <dbReference type="ARBA" id="ARBA00022723"/>
    </source>
</evidence>